<accession>A0A5E4F166</accession>
<dbReference type="Proteomes" id="UP000327085">
    <property type="component" value="Chromosome 5"/>
</dbReference>
<gene>
    <name evidence="1" type="ORF">ALMOND_2B016626</name>
</gene>
<reference evidence="2" key="1">
    <citation type="journal article" date="2020" name="Plant J.">
        <title>Transposons played a major role in the diversification between the closely related almond and peach genomes: results from the almond genome sequence.</title>
        <authorList>
            <person name="Alioto T."/>
            <person name="Alexiou K.G."/>
            <person name="Bardil A."/>
            <person name="Barteri F."/>
            <person name="Castanera R."/>
            <person name="Cruz F."/>
            <person name="Dhingra A."/>
            <person name="Duval H."/>
            <person name="Fernandez I Marti A."/>
            <person name="Frias L."/>
            <person name="Galan B."/>
            <person name="Garcia J.L."/>
            <person name="Howad W."/>
            <person name="Gomez-Garrido J."/>
            <person name="Gut M."/>
            <person name="Julca I."/>
            <person name="Morata J."/>
            <person name="Puigdomenech P."/>
            <person name="Ribeca P."/>
            <person name="Rubio Cabetas M.J."/>
            <person name="Vlasova A."/>
            <person name="Wirthensohn M."/>
            <person name="Garcia-Mas J."/>
            <person name="Gabaldon T."/>
            <person name="Casacuberta J.M."/>
            <person name="Arus P."/>
        </authorList>
    </citation>
    <scope>NUCLEOTIDE SEQUENCE [LARGE SCALE GENOMIC DNA]</scope>
    <source>
        <strain evidence="2">cv. Texas</strain>
    </source>
</reference>
<proteinExistence type="predicted"/>
<dbReference type="Gramene" id="VVA21785">
    <property type="protein sequence ID" value="VVA21785"/>
    <property type="gene ID" value="Prudul26B016626"/>
</dbReference>
<evidence type="ECO:0000313" key="2">
    <source>
        <dbReference type="Proteomes" id="UP000327085"/>
    </source>
</evidence>
<evidence type="ECO:0000313" key="1">
    <source>
        <dbReference type="EMBL" id="VVA21785.1"/>
    </source>
</evidence>
<protein>
    <submittedName>
        <fullName evidence="1">Uncharacterized protein</fullName>
    </submittedName>
</protein>
<dbReference type="InParanoid" id="A0A5E4F166"/>
<sequence>MESGPSCPLEVVVKYPDGVRKVVQIFTKLNFQRITRMLILRYLTATHGLSLPLRQRFLRGVIVIIVNISAKP</sequence>
<dbReference type="EMBL" id="CABIKO010000054">
    <property type="protein sequence ID" value="VVA21785.1"/>
    <property type="molecule type" value="Genomic_DNA"/>
</dbReference>
<name>A0A5E4F166_PRUDU</name>
<dbReference type="AlphaFoldDB" id="A0A5E4F166"/>
<organism evidence="1 2">
    <name type="scientific">Prunus dulcis</name>
    <name type="common">Almond</name>
    <name type="synonym">Amygdalus dulcis</name>
    <dbReference type="NCBI Taxonomy" id="3755"/>
    <lineage>
        <taxon>Eukaryota</taxon>
        <taxon>Viridiplantae</taxon>
        <taxon>Streptophyta</taxon>
        <taxon>Embryophyta</taxon>
        <taxon>Tracheophyta</taxon>
        <taxon>Spermatophyta</taxon>
        <taxon>Magnoliopsida</taxon>
        <taxon>eudicotyledons</taxon>
        <taxon>Gunneridae</taxon>
        <taxon>Pentapetalae</taxon>
        <taxon>rosids</taxon>
        <taxon>fabids</taxon>
        <taxon>Rosales</taxon>
        <taxon>Rosaceae</taxon>
        <taxon>Amygdaloideae</taxon>
        <taxon>Amygdaleae</taxon>
        <taxon>Prunus</taxon>
    </lineage>
</organism>